<evidence type="ECO:0000256" key="3">
    <source>
        <dbReference type="ARBA" id="ARBA00022448"/>
    </source>
</evidence>
<feature type="compositionally biased region" description="Low complexity" evidence="9">
    <location>
        <begin position="1"/>
        <end position="14"/>
    </location>
</feature>
<feature type="transmembrane region" description="Helical" evidence="10">
    <location>
        <begin position="89"/>
        <end position="112"/>
    </location>
</feature>
<evidence type="ECO:0000256" key="5">
    <source>
        <dbReference type="ARBA" id="ARBA00022927"/>
    </source>
</evidence>
<feature type="transmembrane region" description="Helical" evidence="10">
    <location>
        <begin position="132"/>
        <end position="150"/>
    </location>
</feature>
<feature type="region of interest" description="Disordered" evidence="9">
    <location>
        <begin position="1"/>
        <end position="71"/>
    </location>
</feature>
<sequence length="215" mass="23860">MSTSPTSATGTTTAIQRNPQSGNTTSLGSRHTIARRHNSNQQDATTTTSSNSNSRPSMPSHQTSNSSSTAPLSSFHPKLIVSQIISLQCFYYAILGFIFQVNHVIFATSITMDRIFTTQYLDVWSATGWIDNSAVLTSSVAGAFLLAIIVEKSKKCLDFSVTLFFIHIICCTFYDGMPKTWDWWIIHLLGMMIMILLGEFLCSRVEMMDIPLLVI</sequence>
<evidence type="ECO:0000256" key="4">
    <source>
        <dbReference type="ARBA" id="ARBA00022692"/>
    </source>
</evidence>
<evidence type="ECO:0000256" key="7">
    <source>
        <dbReference type="ARBA" id="ARBA00023034"/>
    </source>
</evidence>
<feature type="compositionally biased region" description="Low complexity" evidence="9">
    <location>
        <begin position="45"/>
        <end position="54"/>
    </location>
</feature>
<dbReference type="EMBL" id="HBNS01003223">
    <property type="protein sequence ID" value="CAE4583192.1"/>
    <property type="molecule type" value="Transcribed_RNA"/>
</dbReference>
<evidence type="ECO:0000313" key="11">
    <source>
        <dbReference type="EMBL" id="CAE4583192.1"/>
    </source>
</evidence>
<dbReference type="GO" id="GO:0005829">
    <property type="term" value="C:cytosol"/>
    <property type="evidence" value="ECO:0007669"/>
    <property type="project" value="GOC"/>
</dbReference>
<keyword evidence="5" id="KW-0653">Protein transport</keyword>
<dbReference type="InterPro" id="IPR019185">
    <property type="entry name" value="Integral_membrane_SYS1-rel"/>
</dbReference>
<evidence type="ECO:0000256" key="2">
    <source>
        <dbReference type="ARBA" id="ARBA00008160"/>
    </source>
</evidence>
<gene>
    <name evidence="11" type="ORF">DBRI00130_LOCUS2610</name>
</gene>
<evidence type="ECO:0000256" key="8">
    <source>
        <dbReference type="ARBA" id="ARBA00023136"/>
    </source>
</evidence>
<evidence type="ECO:0000256" key="9">
    <source>
        <dbReference type="SAM" id="MobiDB-lite"/>
    </source>
</evidence>
<evidence type="ECO:0008006" key="12">
    <source>
        <dbReference type="Google" id="ProtNLM"/>
    </source>
</evidence>
<keyword evidence="7" id="KW-0333">Golgi apparatus</keyword>
<keyword evidence="8 10" id="KW-0472">Membrane</keyword>
<dbReference type="GO" id="GO:0005802">
    <property type="term" value="C:trans-Golgi network"/>
    <property type="evidence" value="ECO:0007669"/>
    <property type="project" value="TreeGrafter"/>
</dbReference>
<dbReference type="PANTHER" id="PTHR12952">
    <property type="entry name" value="SYS1"/>
    <property type="match status" value="1"/>
</dbReference>
<dbReference type="AlphaFoldDB" id="A0A7S4QIC6"/>
<feature type="compositionally biased region" description="Polar residues" evidence="9">
    <location>
        <begin position="15"/>
        <end position="29"/>
    </location>
</feature>
<keyword evidence="6 10" id="KW-1133">Transmembrane helix</keyword>
<evidence type="ECO:0000256" key="1">
    <source>
        <dbReference type="ARBA" id="ARBA00004653"/>
    </source>
</evidence>
<dbReference type="PANTHER" id="PTHR12952:SF0">
    <property type="entry name" value="PROTEIN SYS1 HOMOLOG"/>
    <property type="match status" value="1"/>
</dbReference>
<feature type="transmembrane region" description="Helical" evidence="10">
    <location>
        <begin position="157"/>
        <end position="177"/>
    </location>
</feature>
<reference evidence="11" key="1">
    <citation type="submission" date="2021-01" db="EMBL/GenBank/DDBJ databases">
        <authorList>
            <person name="Corre E."/>
            <person name="Pelletier E."/>
            <person name="Niang G."/>
            <person name="Scheremetjew M."/>
            <person name="Finn R."/>
            <person name="Kale V."/>
            <person name="Holt S."/>
            <person name="Cochrane G."/>
            <person name="Meng A."/>
            <person name="Brown T."/>
            <person name="Cohen L."/>
        </authorList>
    </citation>
    <scope>NUCLEOTIDE SEQUENCE</scope>
    <source>
        <strain evidence="11">GSO104</strain>
    </source>
</reference>
<feature type="transmembrane region" description="Helical" evidence="10">
    <location>
        <begin position="183"/>
        <end position="202"/>
    </location>
</feature>
<dbReference type="GO" id="GO:0034067">
    <property type="term" value="P:protein localization to Golgi apparatus"/>
    <property type="evidence" value="ECO:0007669"/>
    <property type="project" value="TreeGrafter"/>
</dbReference>
<evidence type="ECO:0000256" key="10">
    <source>
        <dbReference type="SAM" id="Phobius"/>
    </source>
</evidence>
<dbReference type="GO" id="GO:0006895">
    <property type="term" value="P:Golgi to endosome transport"/>
    <property type="evidence" value="ECO:0007669"/>
    <property type="project" value="TreeGrafter"/>
</dbReference>
<comment type="similarity">
    <text evidence="2">Belongs to the SYS1 family.</text>
</comment>
<organism evidence="11">
    <name type="scientific">Ditylum brightwellii</name>
    <dbReference type="NCBI Taxonomy" id="49249"/>
    <lineage>
        <taxon>Eukaryota</taxon>
        <taxon>Sar</taxon>
        <taxon>Stramenopiles</taxon>
        <taxon>Ochrophyta</taxon>
        <taxon>Bacillariophyta</taxon>
        <taxon>Mediophyceae</taxon>
        <taxon>Lithodesmiophycidae</taxon>
        <taxon>Lithodesmiales</taxon>
        <taxon>Lithodesmiaceae</taxon>
        <taxon>Ditylum</taxon>
    </lineage>
</organism>
<dbReference type="Pfam" id="PF09801">
    <property type="entry name" value="SYS1"/>
    <property type="match status" value="1"/>
</dbReference>
<keyword evidence="3" id="KW-0813">Transport</keyword>
<dbReference type="GO" id="GO:0000139">
    <property type="term" value="C:Golgi membrane"/>
    <property type="evidence" value="ECO:0007669"/>
    <property type="project" value="UniProtKB-SubCell"/>
</dbReference>
<name>A0A7S4QIC6_9STRA</name>
<accession>A0A7S4QIC6</accession>
<proteinExistence type="inferred from homology"/>
<protein>
    <recommendedName>
        <fullName evidence="12">Protein SYS1 homolog</fullName>
    </recommendedName>
</protein>
<comment type="subcellular location">
    <subcellularLocation>
        <location evidence="1">Golgi apparatus membrane</location>
        <topology evidence="1">Multi-pass membrane protein</topology>
    </subcellularLocation>
</comment>
<dbReference type="GO" id="GO:0043001">
    <property type="term" value="P:Golgi to plasma membrane protein transport"/>
    <property type="evidence" value="ECO:0007669"/>
    <property type="project" value="TreeGrafter"/>
</dbReference>
<evidence type="ECO:0000256" key="6">
    <source>
        <dbReference type="ARBA" id="ARBA00022989"/>
    </source>
</evidence>
<keyword evidence="4 10" id="KW-0812">Transmembrane</keyword>